<sequence>MEHFLQQWFHHYDKGAGVEAGELSQETTRHWQQLLVNAKSGLLDSWQHNPPGRLALILLMGPVAHLLEDNSAMTLQLKARELCVSGVDKGFDTQLEPLQRRCFYDPLFYSAKADDRALLIRLLEGMQSQLASAAKPAWCAWYQQASVASH</sequence>
<dbReference type="InterPro" id="IPR010323">
    <property type="entry name" value="DUF924"/>
</dbReference>
<protein>
    <recommendedName>
        <fullName evidence="3">DUF924 domain-containing protein</fullName>
    </recommendedName>
</protein>
<evidence type="ECO:0000313" key="2">
    <source>
        <dbReference type="Proteomes" id="UP000761574"/>
    </source>
</evidence>
<dbReference type="Pfam" id="PF06041">
    <property type="entry name" value="DUF924"/>
    <property type="match status" value="1"/>
</dbReference>
<dbReference type="InterPro" id="IPR011990">
    <property type="entry name" value="TPR-like_helical_dom_sf"/>
</dbReference>
<organism evidence="1 2">
    <name type="scientific">Shewanella algidipiscicola</name>
    <dbReference type="NCBI Taxonomy" id="614070"/>
    <lineage>
        <taxon>Bacteria</taxon>
        <taxon>Pseudomonadati</taxon>
        <taxon>Pseudomonadota</taxon>
        <taxon>Gammaproteobacteria</taxon>
        <taxon>Alteromonadales</taxon>
        <taxon>Shewanellaceae</taxon>
        <taxon>Shewanella</taxon>
    </lineage>
</organism>
<comment type="caution">
    <text evidence="1">The sequence shown here is derived from an EMBL/GenBank/DDBJ whole genome shotgun (WGS) entry which is preliminary data.</text>
</comment>
<proteinExistence type="predicted"/>
<gene>
    <name evidence="1" type="ORF">TUM4630_03610</name>
</gene>
<keyword evidence="2" id="KW-1185">Reference proteome</keyword>
<evidence type="ECO:0000313" key="1">
    <source>
        <dbReference type="EMBL" id="GIU42498.1"/>
    </source>
</evidence>
<accession>A0ABQ4P4U3</accession>
<name>A0ABQ4P4U3_9GAMM</name>
<dbReference type="RefSeq" id="WP_110458539.1">
    <property type="nucleotide sequence ID" value="NZ_BPFB01000003.1"/>
</dbReference>
<dbReference type="Proteomes" id="UP000761574">
    <property type="component" value="Unassembled WGS sequence"/>
</dbReference>
<evidence type="ECO:0008006" key="3">
    <source>
        <dbReference type="Google" id="ProtNLM"/>
    </source>
</evidence>
<dbReference type="Gene3D" id="1.20.58.320">
    <property type="entry name" value="TPR-like"/>
    <property type="match status" value="1"/>
</dbReference>
<reference evidence="1 2" key="1">
    <citation type="submission" date="2021-05" db="EMBL/GenBank/DDBJ databases">
        <title>Molecular characterization for Shewanella algae harboring chromosomal blaOXA-55-like strains isolated from clinical and environment sample.</title>
        <authorList>
            <person name="Ohama Y."/>
            <person name="Aoki K."/>
            <person name="Harada S."/>
            <person name="Moriya K."/>
            <person name="Ishii Y."/>
            <person name="Tateda K."/>
        </authorList>
    </citation>
    <scope>NUCLEOTIDE SEQUENCE [LARGE SCALE GENOMIC DNA]</scope>
    <source>
        <strain evidence="1 2">LMG 23746</strain>
    </source>
</reference>
<dbReference type="EMBL" id="BPFB01000003">
    <property type="protein sequence ID" value="GIU42498.1"/>
    <property type="molecule type" value="Genomic_DNA"/>
</dbReference>
<dbReference type="SUPFAM" id="SSF48452">
    <property type="entry name" value="TPR-like"/>
    <property type="match status" value="1"/>
</dbReference>